<dbReference type="InterPro" id="IPR036458">
    <property type="entry name" value="Na:dicarbo_symporter_sf"/>
</dbReference>
<feature type="transmembrane region" description="Helical" evidence="7">
    <location>
        <begin position="247"/>
        <end position="264"/>
    </location>
</feature>
<keyword evidence="5 7" id="KW-1133">Transmembrane helix</keyword>
<dbReference type="PANTHER" id="PTHR42865">
    <property type="entry name" value="PROTON/GLUTAMATE-ASPARTATE SYMPORTER"/>
    <property type="match status" value="1"/>
</dbReference>
<keyword evidence="6 7" id="KW-0472">Membrane</keyword>
<keyword evidence="4 7" id="KW-0812">Transmembrane</keyword>
<dbReference type="PANTHER" id="PTHR42865:SF7">
    <property type="entry name" value="PROTON_GLUTAMATE-ASPARTATE SYMPORTER"/>
    <property type="match status" value="1"/>
</dbReference>
<comment type="subcellular location">
    <subcellularLocation>
        <location evidence="1">Cell membrane</location>
        <topology evidence="1">Multi-pass membrane protein</topology>
    </subcellularLocation>
</comment>
<feature type="transmembrane region" description="Helical" evidence="7">
    <location>
        <begin position="172"/>
        <end position="193"/>
    </location>
</feature>
<evidence type="ECO:0000256" key="5">
    <source>
        <dbReference type="ARBA" id="ARBA00022989"/>
    </source>
</evidence>
<accession>G0V4R4</accession>
<evidence type="ECO:0000313" key="9">
    <source>
        <dbReference type="Proteomes" id="UP000007652"/>
    </source>
</evidence>
<proteinExistence type="predicted"/>
<keyword evidence="2" id="KW-0813">Transport</keyword>
<evidence type="ECO:0000256" key="2">
    <source>
        <dbReference type="ARBA" id="ARBA00022448"/>
    </source>
</evidence>
<dbReference type="Gene3D" id="1.10.3860.10">
    <property type="entry name" value="Sodium:dicarboxylate symporter"/>
    <property type="match status" value="1"/>
</dbReference>
<reference evidence="8 9" key="1">
    <citation type="journal article" date="2011" name="J. Bacteriol.">
        <title>Draft genome sequence of Caloramator australicus strain RC3T, a thermoanaerobe from the Great Artesian Basin of Australia.</title>
        <authorList>
            <person name="Ogg C.D."/>
            <person name="Patel B.K.C."/>
        </authorList>
    </citation>
    <scope>NUCLEOTIDE SEQUENCE [LARGE SCALE GENOMIC DNA]</scope>
    <source>
        <strain evidence="8 9">RC3</strain>
    </source>
</reference>
<evidence type="ECO:0000256" key="7">
    <source>
        <dbReference type="SAM" id="Phobius"/>
    </source>
</evidence>
<feature type="transmembrane region" description="Helical" evidence="7">
    <location>
        <begin position="7"/>
        <end position="27"/>
    </location>
</feature>
<keyword evidence="9" id="KW-1185">Reference proteome</keyword>
<dbReference type="GO" id="GO:0005886">
    <property type="term" value="C:plasma membrane"/>
    <property type="evidence" value="ECO:0007669"/>
    <property type="project" value="UniProtKB-SubCell"/>
</dbReference>
<gene>
    <name evidence="8" type="ORF">CAAU_0455</name>
</gene>
<dbReference type="SUPFAM" id="SSF118215">
    <property type="entry name" value="Proton glutamate symport protein"/>
    <property type="match status" value="1"/>
</dbReference>
<dbReference type="InterPro" id="IPR001991">
    <property type="entry name" value="Na-dicarboxylate_symporter"/>
</dbReference>
<evidence type="ECO:0000256" key="3">
    <source>
        <dbReference type="ARBA" id="ARBA00022475"/>
    </source>
</evidence>
<feature type="transmembrane region" description="Helical" evidence="7">
    <location>
        <begin position="213"/>
        <end position="235"/>
    </location>
</feature>
<feature type="transmembrane region" description="Helical" evidence="7">
    <location>
        <begin position="270"/>
        <end position="292"/>
    </location>
</feature>
<evidence type="ECO:0000256" key="4">
    <source>
        <dbReference type="ARBA" id="ARBA00022692"/>
    </source>
</evidence>
<feature type="transmembrane region" description="Helical" evidence="7">
    <location>
        <begin position="61"/>
        <end position="77"/>
    </location>
</feature>
<organism evidence="8 9">
    <name type="scientific">Caloramator australicus RC3</name>
    <dbReference type="NCBI Taxonomy" id="857293"/>
    <lineage>
        <taxon>Bacteria</taxon>
        <taxon>Bacillati</taxon>
        <taxon>Bacillota</taxon>
        <taxon>Clostridia</taxon>
        <taxon>Eubacteriales</taxon>
        <taxon>Clostridiaceae</taxon>
        <taxon>Caloramator</taxon>
    </lineage>
</organism>
<keyword evidence="3" id="KW-1003">Cell membrane</keyword>
<dbReference type="AlphaFoldDB" id="G0V4R4"/>
<protein>
    <submittedName>
        <fullName evidence="8">Sodium:dicarboxylate symporter family</fullName>
    </submittedName>
</protein>
<dbReference type="GO" id="GO:0015293">
    <property type="term" value="F:symporter activity"/>
    <property type="evidence" value="ECO:0007669"/>
    <property type="project" value="UniProtKB-KW"/>
</dbReference>
<dbReference type="GO" id="GO:0006835">
    <property type="term" value="P:dicarboxylic acid transport"/>
    <property type="evidence" value="ECO:0007669"/>
    <property type="project" value="TreeGrafter"/>
</dbReference>
<dbReference type="Proteomes" id="UP000007652">
    <property type="component" value="Unassembled WGS sequence"/>
</dbReference>
<dbReference type="eggNOG" id="COG1301">
    <property type="taxonomic scope" value="Bacteria"/>
</dbReference>
<name>G0V4R4_9CLOT</name>
<feature type="transmembrane region" description="Helical" evidence="7">
    <location>
        <begin position="134"/>
        <end position="160"/>
    </location>
</feature>
<dbReference type="Pfam" id="PF00375">
    <property type="entry name" value="SDF"/>
    <property type="match status" value="1"/>
</dbReference>
<evidence type="ECO:0000256" key="1">
    <source>
        <dbReference type="ARBA" id="ARBA00004651"/>
    </source>
</evidence>
<feature type="transmembrane region" description="Helical" evidence="7">
    <location>
        <begin position="106"/>
        <end position="128"/>
    </location>
</feature>
<dbReference type="STRING" id="857293.CAAU_0455"/>
<evidence type="ECO:0000313" key="8">
    <source>
        <dbReference type="EMBL" id="CCC58104.1"/>
    </source>
</evidence>
<sequence length="329" mass="34862">MLTTAIATFIGLLVGNILNIGAGYNFINVPEFKAREIPKFTQVFLDMIPKNPVNEMANGKIIPVIIFSILIAISLAIEGEKNMDSIKIVREFFIQLNRVISRLTKIVISLTPYGVYGLIASISTQYGIATLLPLIRFIIAVYVACLLQIAIVHTGIVAFVAKVNPLKFFKKIYPAQVVAFSTQSSFGTLPVTIKSLTEGVGISEKIANFVAPIGATAGMNACGGIYPALVAIFVANMFNKDLSINHYLILIATTTLSSIGIAGVPGTASLAATVVLASLGLPIEGLAMLLGVDVIVDMARTMTNVTGASVSALVVASSEKEIDLNILNS</sequence>
<evidence type="ECO:0000256" key="6">
    <source>
        <dbReference type="ARBA" id="ARBA00023136"/>
    </source>
</evidence>
<dbReference type="EMBL" id="CAKP01000019">
    <property type="protein sequence ID" value="CCC58104.1"/>
    <property type="molecule type" value="Genomic_DNA"/>
</dbReference>
<comment type="caution">
    <text evidence="8">The sequence shown here is derived from an EMBL/GenBank/DDBJ whole genome shotgun (WGS) entry which is preliminary data.</text>
</comment>